<dbReference type="EC" id="2.6.1.-" evidence="6"/>
<dbReference type="Gene3D" id="3.40.640.10">
    <property type="entry name" value="Type I PLP-dependent aspartate aminotransferase-like (Major domain)"/>
    <property type="match status" value="1"/>
</dbReference>
<reference evidence="8" key="1">
    <citation type="journal article" date="2020" name="mSystems">
        <title>Genome- and Community-Level Interaction Insights into Carbon Utilization and Element Cycling Functions of Hydrothermarchaeota in Hydrothermal Sediment.</title>
        <authorList>
            <person name="Zhou Z."/>
            <person name="Liu Y."/>
            <person name="Xu W."/>
            <person name="Pan J."/>
            <person name="Luo Z.H."/>
            <person name="Li M."/>
        </authorList>
    </citation>
    <scope>NUCLEOTIDE SEQUENCE [LARGE SCALE GENOMIC DNA]</scope>
    <source>
        <strain evidence="8">HyVt-28</strain>
    </source>
</reference>
<dbReference type="InterPro" id="IPR015421">
    <property type="entry name" value="PyrdxlP-dep_Trfase_major"/>
</dbReference>
<name>A0A7V0LUQ4_UNCW3</name>
<dbReference type="PANTHER" id="PTHR46383">
    <property type="entry name" value="ASPARTATE AMINOTRANSFERASE"/>
    <property type="match status" value="1"/>
</dbReference>
<dbReference type="Gene3D" id="3.90.1150.10">
    <property type="entry name" value="Aspartate Aminotransferase, domain 1"/>
    <property type="match status" value="1"/>
</dbReference>
<dbReference type="PROSITE" id="PS00105">
    <property type="entry name" value="AA_TRANSFER_CLASS_1"/>
    <property type="match status" value="1"/>
</dbReference>
<comment type="cofactor">
    <cofactor evidence="1 6">
        <name>pyridoxal 5'-phosphate</name>
        <dbReference type="ChEBI" id="CHEBI:597326"/>
    </cofactor>
</comment>
<proteinExistence type="inferred from homology"/>
<evidence type="ECO:0000256" key="4">
    <source>
        <dbReference type="ARBA" id="ARBA00022679"/>
    </source>
</evidence>
<keyword evidence="4 6" id="KW-0808">Transferase</keyword>
<comment type="similarity">
    <text evidence="2 6">Belongs to the class-I pyridoxal-phosphate-dependent aminotransferase family.</text>
</comment>
<evidence type="ECO:0000256" key="2">
    <source>
        <dbReference type="ARBA" id="ARBA00007441"/>
    </source>
</evidence>
<evidence type="ECO:0000259" key="7">
    <source>
        <dbReference type="Pfam" id="PF00155"/>
    </source>
</evidence>
<keyword evidence="3 6" id="KW-0032">Aminotransferase</keyword>
<dbReference type="AlphaFoldDB" id="A0A7V0LUQ4"/>
<evidence type="ECO:0000256" key="3">
    <source>
        <dbReference type="ARBA" id="ARBA00022576"/>
    </source>
</evidence>
<dbReference type="InterPro" id="IPR015424">
    <property type="entry name" value="PyrdxlP-dep_Trfase"/>
</dbReference>
<feature type="domain" description="Aminotransferase class I/classII large" evidence="7">
    <location>
        <begin position="33"/>
        <end position="384"/>
    </location>
</feature>
<dbReference type="GO" id="GO:0006520">
    <property type="term" value="P:amino acid metabolic process"/>
    <property type="evidence" value="ECO:0007669"/>
    <property type="project" value="InterPro"/>
</dbReference>
<accession>A0A7V0LUQ4</accession>
<sequence>MSLSKRASVMPASPIRKLYPYAVEAKKRGITVYHLNIGQPDIPTPPQIFDAIKNYDEKVLPYGPSDGLPELRETIARYFNRFNVTVSPDEVFITTGGSEAILFASMAIADFGDEIILPEPFYTNYNGFAIVSGIKLVPVSTHVENGFHLPDKSEFEKKINSRTKAILLCSPNNPTGTIYTDEELEMVIDLVKKYNLFLLVDEVYREFVFNGGEPKTVLRYSDISDRLIVLDSISKRFSACGARIGFIVTKNKHVLEAVLKFGQARLCPPTIEQVGAIAGFKYMDEFMEDMIREYEKRRDIVFEELEKIEGVFARKPEGAFYTIVKLPVKNAEDFAKWMLKDFNLDGKTTMVAPAEAFYLTPGRGRNEVRIAYVLEEDKLREAIRILGEGLKKYRER</sequence>
<evidence type="ECO:0000256" key="5">
    <source>
        <dbReference type="ARBA" id="ARBA00022898"/>
    </source>
</evidence>
<dbReference type="InterPro" id="IPR004838">
    <property type="entry name" value="NHTrfase_class1_PyrdxlP-BS"/>
</dbReference>
<organism evidence="8">
    <name type="scientific">candidate division WOR-3 bacterium</name>
    <dbReference type="NCBI Taxonomy" id="2052148"/>
    <lineage>
        <taxon>Bacteria</taxon>
        <taxon>Bacteria division WOR-3</taxon>
    </lineage>
</organism>
<evidence type="ECO:0000256" key="1">
    <source>
        <dbReference type="ARBA" id="ARBA00001933"/>
    </source>
</evidence>
<comment type="caution">
    <text evidence="8">The sequence shown here is derived from an EMBL/GenBank/DDBJ whole genome shotgun (WGS) entry which is preliminary data.</text>
</comment>
<evidence type="ECO:0000256" key="6">
    <source>
        <dbReference type="RuleBase" id="RU000481"/>
    </source>
</evidence>
<dbReference type="SUPFAM" id="SSF53383">
    <property type="entry name" value="PLP-dependent transferases"/>
    <property type="match status" value="1"/>
</dbReference>
<gene>
    <name evidence="8" type="ORF">ENH14_04050</name>
</gene>
<dbReference type="InterPro" id="IPR004839">
    <property type="entry name" value="Aminotransferase_I/II_large"/>
</dbReference>
<dbReference type="GO" id="GO:0008483">
    <property type="term" value="F:transaminase activity"/>
    <property type="evidence" value="ECO:0007669"/>
    <property type="project" value="UniProtKB-KW"/>
</dbReference>
<dbReference type="Proteomes" id="UP000886381">
    <property type="component" value="Unassembled WGS sequence"/>
</dbReference>
<dbReference type="NCBIfam" id="NF005744">
    <property type="entry name" value="PRK07568.1"/>
    <property type="match status" value="1"/>
</dbReference>
<dbReference type="InterPro" id="IPR050596">
    <property type="entry name" value="AspAT/PAT-like"/>
</dbReference>
<dbReference type="GO" id="GO:0030170">
    <property type="term" value="F:pyridoxal phosphate binding"/>
    <property type="evidence" value="ECO:0007669"/>
    <property type="project" value="InterPro"/>
</dbReference>
<dbReference type="EMBL" id="DRDR01000178">
    <property type="protein sequence ID" value="HDL60612.1"/>
    <property type="molecule type" value="Genomic_DNA"/>
</dbReference>
<keyword evidence="5" id="KW-0663">Pyridoxal phosphate</keyword>
<protein>
    <recommendedName>
        <fullName evidence="6">Aminotransferase</fullName>
        <ecNumber evidence="6">2.6.1.-</ecNumber>
    </recommendedName>
</protein>
<dbReference type="Pfam" id="PF00155">
    <property type="entry name" value="Aminotran_1_2"/>
    <property type="match status" value="1"/>
</dbReference>
<dbReference type="CDD" id="cd00609">
    <property type="entry name" value="AAT_like"/>
    <property type="match status" value="1"/>
</dbReference>
<dbReference type="InterPro" id="IPR015422">
    <property type="entry name" value="PyrdxlP-dep_Trfase_small"/>
</dbReference>
<evidence type="ECO:0000313" key="8">
    <source>
        <dbReference type="EMBL" id="HDL60612.1"/>
    </source>
</evidence>